<accession>A0ABS5FXY7</accession>
<sequence length="148" mass="17173">MMGRLRYSRMPAALRRAVRSLWTTLIAIRERWRHYEKIEARGIALMLAWLSPAQRLQFERYKRFDVIGSESGKRYRICYGTSTNVYEMDDQDRIVLGWCFRPVGSLVAGDVMLAQKIALENDERATLMVAHPFPGSIPPRSDLLARIQ</sequence>
<keyword evidence="2" id="KW-1185">Reference proteome</keyword>
<dbReference type="EMBL" id="JAFCJH010000094">
    <property type="protein sequence ID" value="MBR0801658.1"/>
    <property type="molecule type" value="Genomic_DNA"/>
</dbReference>
<reference evidence="2" key="1">
    <citation type="journal article" date="2021" name="ISME J.">
        <title>Evolutionary origin and ecological implication of a unique nif island in free-living Bradyrhizobium lineages.</title>
        <authorList>
            <person name="Tao J."/>
        </authorList>
    </citation>
    <scope>NUCLEOTIDE SEQUENCE [LARGE SCALE GENOMIC DNA]</scope>
    <source>
        <strain evidence="2">SZCCT0434</strain>
    </source>
</reference>
<gene>
    <name evidence="1" type="ORF">JQ615_40635</name>
</gene>
<proteinExistence type="predicted"/>
<dbReference type="RefSeq" id="WP_212495596.1">
    <property type="nucleotide sequence ID" value="NZ_JAFCJH010000094.1"/>
</dbReference>
<name>A0ABS5FXY7_9BRAD</name>
<evidence type="ECO:0000313" key="2">
    <source>
        <dbReference type="Proteomes" id="UP001315278"/>
    </source>
</evidence>
<dbReference type="Proteomes" id="UP001315278">
    <property type="component" value="Unassembled WGS sequence"/>
</dbReference>
<organism evidence="1 2">
    <name type="scientific">Bradyrhizobium jicamae</name>
    <dbReference type="NCBI Taxonomy" id="280332"/>
    <lineage>
        <taxon>Bacteria</taxon>
        <taxon>Pseudomonadati</taxon>
        <taxon>Pseudomonadota</taxon>
        <taxon>Alphaproteobacteria</taxon>
        <taxon>Hyphomicrobiales</taxon>
        <taxon>Nitrobacteraceae</taxon>
        <taxon>Bradyrhizobium</taxon>
    </lineage>
</organism>
<protein>
    <submittedName>
        <fullName evidence="1">Uncharacterized protein</fullName>
    </submittedName>
</protein>
<comment type="caution">
    <text evidence="1">The sequence shown here is derived from an EMBL/GenBank/DDBJ whole genome shotgun (WGS) entry which is preliminary data.</text>
</comment>
<evidence type="ECO:0000313" key="1">
    <source>
        <dbReference type="EMBL" id="MBR0801658.1"/>
    </source>
</evidence>